<evidence type="ECO:0000259" key="12">
    <source>
        <dbReference type="PROSITE" id="PS50109"/>
    </source>
</evidence>
<keyword evidence="8 11" id="KW-1133">Transmembrane helix</keyword>
<evidence type="ECO:0000313" key="15">
    <source>
        <dbReference type="Proteomes" id="UP000439986"/>
    </source>
</evidence>
<comment type="catalytic activity">
    <reaction evidence="1">
        <text>ATP + protein L-histidine = ADP + protein N-phospho-L-histidine.</text>
        <dbReference type="EC" id="2.7.13.3"/>
    </reaction>
</comment>
<dbReference type="EC" id="2.7.13.3" evidence="3"/>
<dbReference type="PANTHER" id="PTHR45436:SF8">
    <property type="entry name" value="HISTIDINE KINASE"/>
    <property type="match status" value="1"/>
</dbReference>
<dbReference type="GO" id="GO:0005886">
    <property type="term" value="C:plasma membrane"/>
    <property type="evidence" value="ECO:0007669"/>
    <property type="project" value="TreeGrafter"/>
</dbReference>
<dbReference type="SUPFAM" id="SSF55874">
    <property type="entry name" value="ATPase domain of HSP90 chaperone/DNA topoisomerase II/histidine kinase"/>
    <property type="match status" value="1"/>
</dbReference>
<name>A0A844CVC6_9BURK</name>
<dbReference type="InterPro" id="IPR036097">
    <property type="entry name" value="HisK_dim/P_sf"/>
</dbReference>
<accession>A0A844CVC6</accession>
<dbReference type="InterPro" id="IPR004358">
    <property type="entry name" value="Sig_transdc_His_kin-like_C"/>
</dbReference>
<evidence type="ECO:0000256" key="5">
    <source>
        <dbReference type="ARBA" id="ARBA00022679"/>
    </source>
</evidence>
<evidence type="ECO:0000256" key="4">
    <source>
        <dbReference type="ARBA" id="ARBA00022553"/>
    </source>
</evidence>
<dbReference type="Gene3D" id="6.10.340.10">
    <property type="match status" value="1"/>
</dbReference>
<dbReference type="RefSeq" id="WP_154355772.1">
    <property type="nucleotide sequence ID" value="NZ_WKJL01000001.1"/>
</dbReference>
<evidence type="ECO:0000256" key="11">
    <source>
        <dbReference type="SAM" id="Phobius"/>
    </source>
</evidence>
<dbReference type="CDD" id="cd06225">
    <property type="entry name" value="HAMP"/>
    <property type="match status" value="1"/>
</dbReference>
<evidence type="ECO:0000256" key="3">
    <source>
        <dbReference type="ARBA" id="ARBA00012438"/>
    </source>
</evidence>
<dbReference type="Gene3D" id="3.30.565.10">
    <property type="entry name" value="Histidine kinase-like ATPase, C-terminal domain"/>
    <property type="match status" value="1"/>
</dbReference>
<dbReference type="InterPro" id="IPR003660">
    <property type="entry name" value="HAMP_dom"/>
</dbReference>
<comment type="subcellular location">
    <subcellularLocation>
        <location evidence="2">Membrane</location>
    </subcellularLocation>
</comment>
<dbReference type="Pfam" id="PF00512">
    <property type="entry name" value="HisKA"/>
    <property type="match status" value="1"/>
</dbReference>
<keyword evidence="7" id="KW-0418">Kinase</keyword>
<dbReference type="Pfam" id="PF02518">
    <property type="entry name" value="HATPase_c"/>
    <property type="match status" value="1"/>
</dbReference>
<dbReference type="Proteomes" id="UP000439986">
    <property type="component" value="Unassembled WGS sequence"/>
</dbReference>
<protein>
    <recommendedName>
        <fullName evidence="3">histidine kinase</fullName>
        <ecNumber evidence="3">2.7.13.3</ecNumber>
    </recommendedName>
</protein>
<evidence type="ECO:0000256" key="6">
    <source>
        <dbReference type="ARBA" id="ARBA00022692"/>
    </source>
</evidence>
<dbReference type="InterPro" id="IPR003661">
    <property type="entry name" value="HisK_dim/P_dom"/>
</dbReference>
<dbReference type="SMART" id="SM00304">
    <property type="entry name" value="HAMP"/>
    <property type="match status" value="1"/>
</dbReference>
<dbReference type="SUPFAM" id="SSF47384">
    <property type="entry name" value="Homodimeric domain of signal transducing histidine kinase"/>
    <property type="match status" value="1"/>
</dbReference>
<gene>
    <name evidence="14" type="ORF">GJ698_01275</name>
</gene>
<dbReference type="GO" id="GO:0000155">
    <property type="term" value="F:phosphorelay sensor kinase activity"/>
    <property type="evidence" value="ECO:0007669"/>
    <property type="project" value="InterPro"/>
</dbReference>
<dbReference type="PROSITE" id="PS50109">
    <property type="entry name" value="HIS_KIN"/>
    <property type="match status" value="1"/>
</dbReference>
<dbReference type="PRINTS" id="PR00344">
    <property type="entry name" value="BCTRLSENSOR"/>
</dbReference>
<feature type="domain" description="HAMP" evidence="13">
    <location>
        <begin position="183"/>
        <end position="239"/>
    </location>
</feature>
<dbReference type="InterPro" id="IPR003594">
    <property type="entry name" value="HATPase_dom"/>
</dbReference>
<evidence type="ECO:0000256" key="9">
    <source>
        <dbReference type="ARBA" id="ARBA00023012"/>
    </source>
</evidence>
<keyword evidence="5" id="KW-0808">Transferase</keyword>
<evidence type="ECO:0000256" key="2">
    <source>
        <dbReference type="ARBA" id="ARBA00004370"/>
    </source>
</evidence>
<dbReference type="SMART" id="SM00387">
    <property type="entry name" value="HATPase_c"/>
    <property type="match status" value="1"/>
</dbReference>
<dbReference type="InterPro" id="IPR005467">
    <property type="entry name" value="His_kinase_dom"/>
</dbReference>
<keyword evidence="15" id="KW-1185">Reference proteome</keyword>
<evidence type="ECO:0000259" key="13">
    <source>
        <dbReference type="PROSITE" id="PS50885"/>
    </source>
</evidence>
<keyword evidence="4" id="KW-0597">Phosphoprotein</keyword>
<dbReference type="InterPro" id="IPR036890">
    <property type="entry name" value="HATPase_C_sf"/>
</dbReference>
<dbReference type="CDD" id="cd00082">
    <property type="entry name" value="HisKA"/>
    <property type="match status" value="1"/>
</dbReference>
<evidence type="ECO:0000256" key="8">
    <source>
        <dbReference type="ARBA" id="ARBA00022989"/>
    </source>
</evidence>
<evidence type="ECO:0000256" key="10">
    <source>
        <dbReference type="ARBA" id="ARBA00023136"/>
    </source>
</evidence>
<dbReference type="AlphaFoldDB" id="A0A844CVC6"/>
<keyword evidence="9" id="KW-0902">Two-component regulatory system</keyword>
<evidence type="ECO:0000256" key="1">
    <source>
        <dbReference type="ARBA" id="ARBA00000085"/>
    </source>
</evidence>
<reference evidence="14 15" key="1">
    <citation type="submission" date="2019-11" db="EMBL/GenBank/DDBJ databases">
        <title>Novel species isolated from a subtropical stream in China.</title>
        <authorList>
            <person name="Lu H."/>
        </authorList>
    </citation>
    <scope>NUCLEOTIDE SEQUENCE [LARGE SCALE GENOMIC DNA]</scope>
    <source>
        <strain evidence="14 15">FT26W</strain>
    </source>
</reference>
<keyword evidence="6 11" id="KW-0812">Transmembrane</keyword>
<evidence type="ECO:0000313" key="14">
    <source>
        <dbReference type="EMBL" id="MRW82721.1"/>
    </source>
</evidence>
<dbReference type="SMART" id="SM00388">
    <property type="entry name" value="HisKA"/>
    <property type="match status" value="1"/>
</dbReference>
<comment type="caution">
    <text evidence="14">The sequence shown here is derived from an EMBL/GenBank/DDBJ whole genome shotgun (WGS) entry which is preliminary data.</text>
</comment>
<proteinExistence type="predicted"/>
<dbReference type="EMBL" id="WKJL01000001">
    <property type="protein sequence ID" value="MRW82721.1"/>
    <property type="molecule type" value="Genomic_DNA"/>
</dbReference>
<keyword evidence="10 11" id="KW-0472">Membrane</keyword>
<evidence type="ECO:0000256" key="7">
    <source>
        <dbReference type="ARBA" id="ARBA00022777"/>
    </source>
</evidence>
<dbReference type="PANTHER" id="PTHR45436">
    <property type="entry name" value="SENSOR HISTIDINE KINASE YKOH"/>
    <property type="match status" value="1"/>
</dbReference>
<dbReference type="PROSITE" id="PS50885">
    <property type="entry name" value="HAMP"/>
    <property type="match status" value="1"/>
</dbReference>
<feature type="transmembrane region" description="Helical" evidence="11">
    <location>
        <begin position="21"/>
        <end position="43"/>
    </location>
</feature>
<organism evidence="14 15">
    <name type="scientific">Duganella aquatilis</name>
    <dbReference type="NCBI Taxonomy" id="2666082"/>
    <lineage>
        <taxon>Bacteria</taxon>
        <taxon>Pseudomonadati</taxon>
        <taxon>Pseudomonadota</taxon>
        <taxon>Betaproteobacteria</taxon>
        <taxon>Burkholderiales</taxon>
        <taxon>Oxalobacteraceae</taxon>
        <taxon>Telluria group</taxon>
        <taxon>Duganella</taxon>
    </lineage>
</organism>
<dbReference type="InterPro" id="IPR050428">
    <property type="entry name" value="TCS_sensor_his_kinase"/>
</dbReference>
<sequence length="462" mass="50576">MSSVPPNNRWSLHDLRRASSFRIALLFLGLYSLIAALLFAFLYQQISSYALSRIDDWLPRERNAILRSAPTDLIARVAYHARLDPDNQRPFGLYSPDGIRLAGAFPGPHPTQLEKPYTLSMIENDTTRSLRVAAYPLPDGQLLVLSQDLNEVHEFNEVLQRALASAALLALLLGLAGAVLIGRRAVHRLDAITTAIQAIVQGDLSQRLPQRASGAASDDLDRLVTVVNGMLDDIERLMHEIKGACDGIAHDLRTPLARLLAGLERAQRRAVSADDYRDAVDAAITETLSLLTTFNAMLRISEVQDGARRAGFSAIDLAAIADDAVEFYEPSADDKQVQLVYERPPGLRLPLRGDASLLFEAMGNLIDNAIKFTPEGGRITVTLAEWQGAMQFDIRDTGPGIPAAEREAVFLRFHRAESSRHLPGNGLGLSLVDAVARLHGMQVAIHDSDQGCHISLRLSTLP</sequence>
<feature type="domain" description="Histidine kinase" evidence="12">
    <location>
        <begin position="247"/>
        <end position="462"/>
    </location>
</feature>
<dbReference type="Gene3D" id="1.10.287.130">
    <property type="match status" value="1"/>
</dbReference>